<gene>
    <name evidence="2" type="ORF">AGERDE_LOCUS5013</name>
</gene>
<protein>
    <submittedName>
        <fullName evidence="2">7074_t:CDS:1</fullName>
    </submittedName>
</protein>
<feature type="compositionally biased region" description="Low complexity" evidence="1">
    <location>
        <begin position="14"/>
        <end position="25"/>
    </location>
</feature>
<sequence length="53" mass="5908">MTQLLRRFSSNAVNDNSTSSNSGDGHISASFLEDVSKNSSGTTRYEQLEKRQR</sequence>
<name>A0A9N9A3H3_9GLOM</name>
<feature type="region of interest" description="Disordered" evidence="1">
    <location>
        <begin position="1"/>
        <end position="53"/>
    </location>
</feature>
<dbReference type="AlphaFoldDB" id="A0A9N9A3H3"/>
<feature type="compositionally biased region" description="Polar residues" evidence="1">
    <location>
        <begin position="1"/>
        <end position="13"/>
    </location>
</feature>
<comment type="caution">
    <text evidence="2">The sequence shown here is derived from an EMBL/GenBank/DDBJ whole genome shotgun (WGS) entry which is preliminary data.</text>
</comment>
<evidence type="ECO:0000256" key="1">
    <source>
        <dbReference type="SAM" id="MobiDB-lite"/>
    </source>
</evidence>
<evidence type="ECO:0000313" key="3">
    <source>
        <dbReference type="Proteomes" id="UP000789831"/>
    </source>
</evidence>
<keyword evidence="3" id="KW-1185">Reference proteome</keyword>
<organism evidence="2 3">
    <name type="scientific">Ambispora gerdemannii</name>
    <dbReference type="NCBI Taxonomy" id="144530"/>
    <lineage>
        <taxon>Eukaryota</taxon>
        <taxon>Fungi</taxon>
        <taxon>Fungi incertae sedis</taxon>
        <taxon>Mucoromycota</taxon>
        <taxon>Glomeromycotina</taxon>
        <taxon>Glomeromycetes</taxon>
        <taxon>Archaeosporales</taxon>
        <taxon>Ambisporaceae</taxon>
        <taxon>Ambispora</taxon>
    </lineage>
</organism>
<accession>A0A9N9A3H3</accession>
<proteinExistence type="predicted"/>
<reference evidence="2" key="1">
    <citation type="submission" date="2021-06" db="EMBL/GenBank/DDBJ databases">
        <authorList>
            <person name="Kallberg Y."/>
            <person name="Tangrot J."/>
            <person name="Rosling A."/>
        </authorList>
    </citation>
    <scope>NUCLEOTIDE SEQUENCE</scope>
    <source>
        <strain evidence="2">MT106</strain>
    </source>
</reference>
<evidence type="ECO:0000313" key="2">
    <source>
        <dbReference type="EMBL" id="CAG8516564.1"/>
    </source>
</evidence>
<dbReference type="Proteomes" id="UP000789831">
    <property type="component" value="Unassembled WGS sequence"/>
</dbReference>
<dbReference type="EMBL" id="CAJVPL010000633">
    <property type="protein sequence ID" value="CAG8516564.1"/>
    <property type="molecule type" value="Genomic_DNA"/>
</dbReference>